<gene>
    <name evidence="1" type="ORF">Pmar_PMAR010916</name>
</gene>
<dbReference type="InParanoid" id="C5LUC0"/>
<reference evidence="1 2" key="1">
    <citation type="submission" date="2008-07" db="EMBL/GenBank/DDBJ databases">
        <authorList>
            <person name="El-Sayed N."/>
            <person name="Caler E."/>
            <person name="Inman J."/>
            <person name="Amedeo P."/>
            <person name="Hass B."/>
            <person name="Wortman J."/>
        </authorList>
    </citation>
    <scope>NUCLEOTIDE SEQUENCE [LARGE SCALE GENOMIC DNA]</scope>
    <source>
        <strain evidence="2">ATCC 50983 / TXsc</strain>
    </source>
</reference>
<protein>
    <submittedName>
        <fullName evidence="1">Uncharacterized protein</fullName>
    </submittedName>
</protein>
<evidence type="ECO:0000313" key="2">
    <source>
        <dbReference type="Proteomes" id="UP000007800"/>
    </source>
</evidence>
<accession>C5LUC0</accession>
<sequence>MSNSVHGSPSTDTPESAAEWARLLEGVSGGSKRLVGGDSSVVMERVAEAHAKIRQTLRVAGLLRELQASFEERQKALINRLSVLEEEVGETVLLTMRLTKRQQAVMARQAALESKMAHVIDLLKRRREDSQLKDLQRKELWHANCRLIDLTRGQLTQQKKLDSSSPTDQDLEIAKCSTLVNEKEIVALRTKVEELQKSLSAYTEAITRQSNIPAH</sequence>
<evidence type="ECO:0000313" key="1">
    <source>
        <dbReference type="EMBL" id="EEQ99653.1"/>
    </source>
</evidence>
<dbReference type="GeneID" id="9051494"/>
<dbReference type="AlphaFoldDB" id="C5LUC0"/>
<keyword evidence="2" id="KW-1185">Reference proteome</keyword>
<dbReference type="EMBL" id="GG685476">
    <property type="protein sequence ID" value="EEQ99653.1"/>
    <property type="molecule type" value="Genomic_DNA"/>
</dbReference>
<name>C5LUC0_PERM5</name>
<dbReference type="OMA" id="DWSQGGE"/>
<organism evidence="2">
    <name type="scientific">Perkinsus marinus (strain ATCC 50983 / TXsc)</name>
    <dbReference type="NCBI Taxonomy" id="423536"/>
    <lineage>
        <taxon>Eukaryota</taxon>
        <taxon>Sar</taxon>
        <taxon>Alveolata</taxon>
        <taxon>Perkinsozoa</taxon>
        <taxon>Perkinsea</taxon>
        <taxon>Perkinsida</taxon>
        <taxon>Perkinsidae</taxon>
        <taxon>Perkinsus</taxon>
    </lineage>
</organism>
<proteinExistence type="predicted"/>
<dbReference type="Proteomes" id="UP000007800">
    <property type="component" value="Unassembled WGS sequence"/>
</dbReference>
<dbReference type="RefSeq" id="XP_002766936.1">
    <property type="nucleotide sequence ID" value="XM_002766890.1"/>
</dbReference>